<name>A0ACD4DMB2_9NOCA</name>
<protein>
    <submittedName>
        <fullName evidence="1">DUF2784 domain-containing protein</fullName>
    </submittedName>
</protein>
<gene>
    <name evidence="1" type="ORF">OED52_10255</name>
</gene>
<evidence type="ECO:0000313" key="1">
    <source>
        <dbReference type="EMBL" id="UYP20863.1"/>
    </source>
</evidence>
<keyword evidence="2" id="KW-1185">Reference proteome</keyword>
<accession>A0ACD4DMB2</accession>
<reference evidence="1" key="1">
    <citation type="submission" date="2022-10" db="EMBL/GenBank/DDBJ databases">
        <title>Rhodococcus ferula Z13 complete genome.</title>
        <authorList>
            <person name="Long X."/>
            <person name="Zang M."/>
        </authorList>
    </citation>
    <scope>NUCLEOTIDE SEQUENCE</scope>
    <source>
        <strain evidence="1">Z13</strain>
    </source>
</reference>
<organism evidence="1 2">
    <name type="scientific">Rhodococcus sacchari</name>
    <dbReference type="NCBI Taxonomy" id="2962047"/>
    <lineage>
        <taxon>Bacteria</taxon>
        <taxon>Bacillati</taxon>
        <taxon>Actinomycetota</taxon>
        <taxon>Actinomycetes</taxon>
        <taxon>Mycobacteriales</taxon>
        <taxon>Nocardiaceae</taxon>
        <taxon>Rhodococcus</taxon>
    </lineage>
</organism>
<sequence length="130" mass="14185">MAFRVIADLTACVHLLFVLYVAFGGFLAWRWPRTIVLHVAAVLWGGASVLVGFDCPLTDVENWARRSAGQAGLDPNGFIDHYLTGVIYPESALGLVRALAAACVVVSWVGVWRRAKRADRVRKLASGSYP</sequence>
<dbReference type="EMBL" id="CP107551">
    <property type="protein sequence ID" value="UYP20863.1"/>
    <property type="molecule type" value="Genomic_DNA"/>
</dbReference>
<proteinExistence type="predicted"/>
<dbReference type="Proteomes" id="UP001156484">
    <property type="component" value="Chromosome"/>
</dbReference>
<evidence type="ECO:0000313" key="2">
    <source>
        <dbReference type="Proteomes" id="UP001156484"/>
    </source>
</evidence>